<dbReference type="Pfam" id="PF11755">
    <property type="entry name" value="DUF3311"/>
    <property type="match status" value="1"/>
</dbReference>
<organism evidence="2 3">
    <name type="scientific">Clostridium frigoris</name>
    <dbReference type="NCBI Taxonomy" id="205327"/>
    <lineage>
        <taxon>Bacteria</taxon>
        <taxon>Bacillati</taxon>
        <taxon>Bacillota</taxon>
        <taxon>Clostridia</taxon>
        <taxon>Eubacteriales</taxon>
        <taxon>Clostridiaceae</taxon>
        <taxon>Clostridium</taxon>
    </lineage>
</organism>
<name>A0ABS6BYN8_9CLOT</name>
<feature type="transmembrane region" description="Helical" evidence="1">
    <location>
        <begin position="38"/>
        <end position="58"/>
    </location>
</feature>
<keyword evidence="1" id="KW-0472">Membrane</keyword>
<comment type="caution">
    <text evidence="2">The sequence shown here is derived from an EMBL/GenBank/DDBJ whole genome shotgun (WGS) entry which is preliminary data.</text>
</comment>
<keyword evidence="1" id="KW-1133">Transmembrane helix</keyword>
<dbReference type="InterPro" id="IPR021741">
    <property type="entry name" value="DUF3311"/>
</dbReference>
<proteinExistence type="predicted"/>
<evidence type="ECO:0000313" key="3">
    <source>
        <dbReference type="Proteomes" id="UP000776252"/>
    </source>
</evidence>
<feature type="transmembrane region" description="Helical" evidence="1">
    <location>
        <begin position="7"/>
        <end position="26"/>
    </location>
</feature>
<accession>A0ABS6BYN8</accession>
<keyword evidence="1" id="KW-0812">Transmembrane</keyword>
<dbReference type="Proteomes" id="UP000776252">
    <property type="component" value="Unassembled WGS sequence"/>
</dbReference>
<gene>
    <name evidence="2" type="ORF">KPL37_18545</name>
</gene>
<keyword evidence="3" id="KW-1185">Reference proteome</keyword>
<evidence type="ECO:0000313" key="2">
    <source>
        <dbReference type="EMBL" id="MBU3161691.1"/>
    </source>
</evidence>
<reference evidence="2 3" key="1">
    <citation type="submission" date="2021-06" db="EMBL/GenBank/DDBJ databases">
        <title>Clostridia strains as spoilage organisms.</title>
        <authorList>
            <person name="Wambui J."/>
            <person name="Stephan R."/>
            <person name="Stevens M.J.A."/>
        </authorList>
    </citation>
    <scope>NUCLEOTIDE SEQUENCE [LARGE SCALE GENOMIC DNA]</scope>
    <source>
        <strain evidence="2 3">DSM 14204</strain>
    </source>
</reference>
<sequence>MKSRKPAFFIGFGIPFFGLVVLFPLYNRIYPVIMGFPFMYFWIFSWLFLTSLCLYIAFKIDPANKIDE</sequence>
<dbReference type="RefSeq" id="WP_216151556.1">
    <property type="nucleotide sequence ID" value="NZ_JAHLDV010000087.1"/>
</dbReference>
<protein>
    <submittedName>
        <fullName evidence="2">DUF3311 domain-containing protein</fullName>
    </submittedName>
</protein>
<dbReference type="EMBL" id="JAHLDV010000087">
    <property type="protein sequence ID" value="MBU3161691.1"/>
    <property type="molecule type" value="Genomic_DNA"/>
</dbReference>
<evidence type="ECO:0000256" key="1">
    <source>
        <dbReference type="SAM" id="Phobius"/>
    </source>
</evidence>